<sequence>MSASAVSPRVPVLVLPHGEGLPLPDYATEGSAGLDLIAALPEDAPLTLAPLARAAVPTGLCLALPEGYEAQVRPRSGLALKQGLTVLNAPGTVDSDYRGEVKVLLINLSDAPVVLERGQRIAQMVVAPVTRIKLVETGNLNETTRGSGGFGSTGLDGRQISR</sequence>
<dbReference type="Proteomes" id="UP000433050">
    <property type="component" value="Unassembled WGS sequence"/>
</dbReference>
<evidence type="ECO:0000256" key="3">
    <source>
        <dbReference type="ARBA" id="ARBA00023080"/>
    </source>
</evidence>
<dbReference type="UniPathway" id="UPA00610">
    <property type="reaction ID" value="UER00666"/>
</dbReference>
<proteinExistence type="inferred from homology"/>
<evidence type="ECO:0000256" key="5">
    <source>
        <dbReference type="HAMAP-Rule" id="MF_00116"/>
    </source>
</evidence>
<gene>
    <name evidence="5 8" type="primary">dut</name>
    <name evidence="8" type="ORF">STARVERO_00247</name>
</gene>
<keyword evidence="5" id="KW-0460">Magnesium</keyword>
<evidence type="ECO:0000256" key="4">
    <source>
        <dbReference type="ARBA" id="ARBA00047686"/>
    </source>
</evidence>
<evidence type="ECO:0000256" key="1">
    <source>
        <dbReference type="ARBA" id="ARBA00006581"/>
    </source>
</evidence>
<dbReference type="NCBIfam" id="TIGR00576">
    <property type="entry name" value="dut"/>
    <property type="match status" value="1"/>
</dbReference>
<evidence type="ECO:0000256" key="2">
    <source>
        <dbReference type="ARBA" id="ARBA00022801"/>
    </source>
</evidence>
<comment type="function">
    <text evidence="5">This enzyme is involved in nucleotide metabolism: it produces dUMP, the immediate precursor of thymidine nucleotides and it decreases the intracellular concentration of dUTP so that uracil cannot be incorporated into DNA.</text>
</comment>
<feature type="binding site" evidence="5">
    <location>
        <begin position="92"/>
        <end position="94"/>
    </location>
    <ligand>
        <name>substrate</name>
    </ligand>
</feature>
<dbReference type="SUPFAM" id="SSF51283">
    <property type="entry name" value="dUTPase-like"/>
    <property type="match status" value="1"/>
</dbReference>
<comment type="cofactor">
    <cofactor evidence="5">
        <name>Mg(2+)</name>
        <dbReference type="ChEBI" id="CHEBI:18420"/>
    </cofactor>
</comment>
<keyword evidence="9" id="KW-1185">Reference proteome</keyword>
<dbReference type="EMBL" id="CACSAS010000001">
    <property type="protein sequence ID" value="CAA0086598.1"/>
    <property type="molecule type" value="Genomic_DNA"/>
</dbReference>
<dbReference type="InterPro" id="IPR036157">
    <property type="entry name" value="dUTPase-like_sf"/>
</dbReference>
<evidence type="ECO:0000313" key="9">
    <source>
        <dbReference type="Proteomes" id="UP000433050"/>
    </source>
</evidence>
<comment type="caution">
    <text evidence="5">Lacks conserved residue(s) required for the propagation of feature annotation.</text>
</comment>
<dbReference type="PANTHER" id="PTHR11241:SF0">
    <property type="entry name" value="DEOXYURIDINE 5'-TRIPHOSPHATE NUCLEOTIDOHYDROLASE"/>
    <property type="match status" value="1"/>
</dbReference>
<dbReference type="PANTHER" id="PTHR11241">
    <property type="entry name" value="DEOXYURIDINE 5'-TRIPHOSPHATE NUCLEOTIDOHYDROLASE"/>
    <property type="match status" value="1"/>
</dbReference>
<reference evidence="8 9" key="1">
    <citation type="submission" date="2019-12" db="EMBL/GenBank/DDBJ databases">
        <authorList>
            <person name="Reyes-Prieto M."/>
        </authorList>
    </citation>
    <scope>NUCLEOTIDE SEQUENCE [LARGE SCALE GENOMIC DNA]</scope>
    <source>
        <strain evidence="8">HF14-78462</strain>
    </source>
</reference>
<evidence type="ECO:0000313" key="8">
    <source>
        <dbReference type="EMBL" id="CAA0086598.1"/>
    </source>
</evidence>
<keyword evidence="5" id="KW-0479">Metal-binding</keyword>
<dbReference type="NCBIfam" id="NF001862">
    <property type="entry name" value="PRK00601.1"/>
    <property type="match status" value="1"/>
</dbReference>
<dbReference type="Gene3D" id="2.70.40.10">
    <property type="match status" value="1"/>
</dbReference>
<dbReference type="InterPro" id="IPR029054">
    <property type="entry name" value="dUTPase-like"/>
</dbReference>
<comment type="similarity">
    <text evidence="1 5">Belongs to the dUTPase family.</text>
</comment>
<organism evidence="8 9">
    <name type="scientific">Starkeya nomas</name>
    <dbReference type="NCBI Taxonomy" id="2666134"/>
    <lineage>
        <taxon>Bacteria</taxon>
        <taxon>Pseudomonadati</taxon>
        <taxon>Pseudomonadota</taxon>
        <taxon>Alphaproteobacteria</taxon>
        <taxon>Hyphomicrobiales</taxon>
        <taxon>Xanthobacteraceae</taxon>
        <taxon>Starkeya</taxon>
    </lineage>
</organism>
<dbReference type="HAMAP" id="MF_00116">
    <property type="entry name" value="dUTPase_bact"/>
    <property type="match status" value="1"/>
</dbReference>
<dbReference type="GO" id="GO:0004170">
    <property type="term" value="F:dUTP diphosphatase activity"/>
    <property type="evidence" value="ECO:0007669"/>
    <property type="project" value="UniProtKB-UniRule"/>
</dbReference>
<feature type="domain" description="dUTPase-like" evidence="7">
    <location>
        <begin position="22"/>
        <end position="154"/>
    </location>
</feature>
<keyword evidence="2 5" id="KW-0378">Hydrolase</keyword>
<feature type="region of interest" description="Disordered" evidence="6">
    <location>
        <begin position="143"/>
        <end position="162"/>
    </location>
</feature>
<accession>A0A5S9N963</accession>
<dbReference type="InterPro" id="IPR033704">
    <property type="entry name" value="dUTPase_trimeric"/>
</dbReference>
<dbReference type="EC" id="3.6.1.23" evidence="5"/>
<feature type="binding site" evidence="5">
    <location>
        <begin position="75"/>
        <end position="77"/>
    </location>
    <ligand>
        <name>substrate</name>
    </ligand>
</feature>
<comment type="catalytic activity">
    <reaction evidence="4 5">
        <text>dUTP + H2O = dUMP + diphosphate + H(+)</text>
        <dbReference type="Rhea" id="RHEA:10248"/>
        <dbReference type="ChEBI" id="CHEBI:15377"/>
        <dbReference type="ChEBI" id="CHEBI:15378"/>
        <dbReference type="ChEBI" id="CHEBI:33019"/>
        <dbReference type="ChEBI" id="CHEBI:61555"/>
        <dbReference type="ChEBI" id="CHEBI:246422"/>
        <dbReference type="EC" id="3.6.1.23"/>
    </reaction>
</comment>
<protein>
    <recommendedName>
        <fullName evidence="5">Deoxyuridine 5'-triphosphate nucleotidohydrolase</fullName>
        <shortName evidence="5">dUTPase</shortName>
        <ecNumber evidence="5">3.6.1.23</ecNumber>
    </recommendedName>
    <alternativeName>
        <fullName evidence="5">dUTP pyrophosphatase</fullName>
    </alternativeName>
</protein>
<dbReference type="CDD" id="cd07557">
    <property type="entry name" value="trimeric_dUTPase"/>
    <property type="match status" value="1"/>
</dbReference>
<name>A0A5S9N963_9HYPH</name>
<dbReference type="GO" id="GO:0046081">
    <property type="term" value="P:dUTP catabolic process"/>
    <property type="evidence" value="ECO:0007669"/>
    <property type="project" value="InterPro"/>
</dbReference>
<feature type="binding site" evidence="5">
    <location>
        <position position="88"/>
    </location>
    <ligand>
        <name>substrate</name>
    </ligand>
</feature>
<comment type="pathway">
    <text evidence="5">Pyrimidine metabolism; dUMP biosynthesis; dUMP from dCTP (dUTP route): step 2/2.</text>
</comment>
<dbReference type="Pfam" id="PF00692">
    <property type="entry name" value="dUTPase"/>
    <property type="match status" value="1"/>
</dbReference>
<evidence type="ECO:0000256" key="6">
    <source>
        <dbReference type="SAM" id="MobiDB-lite"/>
    </source>
</evidence>
<dbReference type="GO" id="GO:0006226">
    <property type="term" value="P:dUMP biosynthetic process"/>
    <property type="evidence" value="ECO:0007669"/>
    <property type="project" value="UniProtKB-UniRule"/>
</dbReference>
<dbReference type="AlphaFoldDB" id="A0A5S9N963"/>
<dbReference type="GO" id="GO:0000287">
    <property type="term" value="F:magnesium ion binding"/>
    <property type="evidence" value="ECO:0007669"/>
    <property type="project" value="UniProtKB-UniRule"/>
</dbReference>
<keyword evidence="3 5" id="KW-0546">Nucleotide metabolism</keyword>
<dbReference type="InterPro" id="IPR008181">
    <property type="entry name" value="dUTPase"/>
</dbReference>
<evidence type="ECO:0000259" key="7">
    <source>
        <dbReference type="Pfam" id="PF00692"/>
    </source>
</evidence>